<gene>
    <name evidence="2" type="ORF">CRENPOLYSF1_80043</name>
</gene>
<accession>A0A1R4HI30</accession>
<proteinExistence type="predicted"/>
<dbReference type="InterPro" id="IPR029052">
    <property type="entry name" value="Metallo-depent_PP-like"/>
</dbReference>
<dbReference type="Proteomes" id="UP000195667">
    <property type="component" value="Unassembled WGS sequence"/>
</dbReference>
<reference evidence="3" key="1">
    <citation type="submission" date="2017-02" db="EMBL/GenBank/DDBJ databases">
        <authorList>
            <person name="Daims H."/>
        </authorList>
    </citation>
    <scope>NUCLEOTIDE SEQUENCE [LARGE SCALE GENOMIC DNA]</scope>
</reference>
<evidence type="ECO:0000256" key="1">
    <source>
        <dbReference type="SAM" id="SignalP"/>
    </source>
</evidence>
<feature type="chain" id="PRO_5012187541" description="Calcineurin-like phosphoesterase domain-containing protein" evidence="1">
    <location>
        <begin position="26"/>
        <end position="342"/>
    </location>
</feature>
<dbReference type="AlphaFoldDB" id="A0A1R4HI30"/>
<dbReference type="SUPFAM" id="SSF56300">
    <property type="entry name" value="Metallo-dependent phosphatases"/>
    <property type="match status" value="1"/>
</dbReference>
<dbReference type="RefSeq" id="WP_087144988.1">
    <property type="nucleotide sequence ID" value="NZ_FUKI01000159.1"/>
</dbReference>
<organism evidence="2 3">
    <name type="scientific">Crenothrix polyspora</name>
    <dbReference type="NCBI Taxonomy" id="360316"/>
    <lineage>
        <taxon>Bacteria</taxon>
        <taxon>Pseudomonadati</taxon>
        <taxon>Pseudomonadota</taxon>
        <taxon>Gammaproteobacteria</taxon>
        <taxon>Methylococcales</taxon>
        <taxon>Crenotrichaceae</taxon>
        <taxon>Crenothrix</taxon>
    </lineage>
</organism>
<evidence type="ECO:0000313" key="2">
    <source>
        <dbReference type="EMBL" id="SJM95894.1"/>
    </source>
</evidence>
<sequence length="342" mass="38076">MFSKKSKIVGALVLSLNLPFTICNAGEAYESPVYSFALWGDMPYAKANDAPKISALINNINASNVAFTVFDGDIKDGSSLCEDSQYANAITYFNTFKKPMVYIPGDNEWTDCHRTNNGGYNNLERLTHIRQVMFNTPFSFGQHKLKLEHQGWLAGEYAENTRWTRGKVVFVGLNIPGSNNNKVNSDSECTSKSARTLADCSADNTEYRARDAANIEFLKQSFQLAKNKKAKGIMITIQGDPGFDLPETETVNERTLPGVDGYSNFLAALVEETNTFGGEVVLVHGDVHFFKIDKPLVDQAHLVKNFTRVETFGSPNVHWIKVNVNPYARNLFSFEPMLVPGN</sequence>
<feature type="signal peptide" evidence="1">
    <location>
        <begin position="1"/>
        <end position="25"/>
    </location>
</feature>
<protein>
    <recommendedName>
        <fullName evidence="4">Calcineurin-like phosphoesterase domain-containing protein</fullName>
    </recommendedName>
</protein>
<evidence type="ECO:0008006" key="4">
    <source>
        <dbReference type="Google" id="ProtNLM"/>
    </source>
</evidence>
<name>A0A1R4HI30_9GAMM</name>
<dbReference type="EMBL" id="FUKI01000159">
    <property type="protein sequence ID" value="SJM95894.1"/>
    <property type="molecule type" value="Genomic_DNA"/>
</dbReference>
<evidence type="ECO:0000313" key="3">
    <source>
        <dbReference type="Proteomes" id="UP000195667"/>
    </source>
</evidence>
<dbReference type="OrthoDB" id="58809at2"/>
<keyword evidence="1" id="KW-0732">Signal</keyword>
<keyword evidence="3" id="KW-1185">Reference proteome</keyword>